<sequence>MCHPLHRRALSRRRDAGVVTVELAMVLLILLSLILGTLEVARALYLFNTVQEVTRAAARMASITDFSDAAAMDALKRNALFGRTALPLAPEIGTAQLRIEYLAQSATGDPVALTQMPACPERNIVNCAQNPQGTSCIAFVRASICVPGGDCTALPYRPLTTLLPRFADMHVPIAATLVKAERLGYQPGTNNCL</sequence>
<evidence type="ECO:0000313" key="5">
    <source>
        <dbReference type="Proteomes" id="UP000315112"/>
    </source>
</evidence>
<feature type="transmembrane region" description="Helical" evidence="1">
    <location>
        <begin position="16"/>
        <end position="38"/>
    </location>
</feature>
<proteinExistence type="predicted"/>
<dbReference type="RefSeq" id="WP_145877326.1">
    <property type="nucleotide sequence ID" value="NZ_VLKW01000006.1"/>
</dbReference>
<evidence type="ECO:0000313" key="3">
    <source>
        <dbReference type="EMBL" id="QGZ40636.1"/>
    </source>
</evidence>
<evidence type="ECO:0000259" key="2">
    <source>
        <dbReference type="Pfam" id="PF07811"/>
    </source>
</evidence>
<dbReference type="Pfam" id="PF07811">
    <property type="entry name" value="TadE"/>
    <property type="match status" value="1"/>
</dbReference>
<name>A0A562PP01_9BURK</name>
<keyword evidence="6" id="KW-1185">Reference proteome</keyword>
<evidence type="ECO:0000313" key="4">
    <source>
        <dbReference type="EMBL" id="TWI46088.1"/>
    </source>
</evidence>
<dbReference type="EMBL" id="CP046904">
    <property type="protein sequence ID" value="QGZ40636.1"/>
    <property type="molecule type" value="Genomic_DNA"/>
</dbReference>
<gene>
    <name evidence="3" type="ORF">GO485_17260</name>
    <name evidence="4" type="ORF">IP92_03521</name>
</gene>
<feature type="domain" description="TadE-like" evidence="2">
    <location>
        <begin position="17"/>
        <end position="59"/>
    </location>
</feature>
<dbReference type="InterPro" id="IPR012495">
    <property type="entry name" value="TadE-like_dom"/>
</dbReference>
<reference evidence="3 6" key="3">
    <citation type="submission" date="2019-12" db="EMBL/GenBank/DDBJ databases">
        <title>Draft Genome Sequences of Six Type Strains of the Genus Massilia.</title>
        <authorList>
            <person name="Miess H."/>
            <person name="Frediansyah A."/>
            <person name="Goeker M."/>
            <person name="Gross H."/>
        </authorList>
    </citation>
    <scope>NUCLEOTIDE SEQUENCE [LARGE SCALE GENOMIC DNA]</scope>
    <source>
        <strain evidence="3 6">DSM 26639</strain>
    </source>
</reference>
<dbReference type="Proteomes" id="UP000315112">
    <property type="component" value="Unassembled WGS sequence"/>
</dbReference>
<keyword evidence="1" id="KW-0472">Membrane</keyword>
<keyword evidence="1" id="KW-1133">Transmembrane helix</keyword>
<accession>A0A562PP01</accession>
<reference evidence="4 5" key="1">
    <citation type="journal article" date="2015" name="Stand. Genomic Sci.">
        <title>Genomic Encyclopedia of Bacterial and Archaeal Type Strains, Phase III: the genomes of soil and plant-associated and newly described type strains.</title>
        <authorList>
            <person name="Whitman W.B."/>
            <person name="Woyke T."/>
            <person name="Klenk H.P."/>
            <person name="Zhou Y."/>
            <person name="Lilburn T.G."/>
            <person name="Beck B.J."/>
            <person name="De Vos P."/>
            <person name="Vandamme P."/>
            <person name="Eisen J.A."/>
            <person name="Garrity G."/>
            <person name="Hugenholtz P."/>
            <person name="Kyrpides N.C."/>
        </authorList>
    </citation>
    <scope>NUCLEOTIDE SEQUENCE [LARGE SCALE GENOMIC DNA]</scope>
    <source>
        <strain evidence="4 5">CGMCC 1.10685</strain>
    </source>
</reference>
<dbReference type="EMBL" id="VLKW01000006">
    <property type="protein sequence ID" value="TWI46088.1"/>
    <property type="molecule type" value="Genomic_DNA"/>
</dbReference>
<protein>
    <submittedName>
        <fullName evidence="3">Pilus assembly protein</fullName>
    </submittedName>
    <submittedName>
        <fullName evidence="4">TadE-like protein</fullName>
    </submittedName>
</protein>
<dbReference type="Proteomes" id="UP000437862">
    <property type="component" value="Chromosome"/>
</dbReference>
<organism evidence="4 5">
    <name type="scientific">Pseudoduganella flava</name>
    <dbReference type="NCBI Taxonomy" id="871742"/>
    <lineage>
        <taxon>Bacteria</taxon>
        <taxon>Pseudomonadati</taxon>
        <taxon>Pseudomonadota</taxon>
        <taxon>Betaproteobacteria</taxon>
        <taxon>Burkholderiales</taxon>
        <taxon>Oxalobacteraceae</taxon>
        <taxon>Telluria group</taxon>
        <taxon>Pseudoduganella</taxon>
    </lineage>
</organism>
<reference evidence="4" key="2">
    <citation type="submission" date="2019-07" db="EMBL/GenBank/DDBJ databases">
        <authorList>
            <person name="Whitman W."/>
            <person name="Huntemann M."/>
            <person name="Clum A."/>
            <person name="Pillay M."/>
            <person name="Palaniappan K."/>
            <person name="Varghese N."/>
            <person name="Mikhailova N."/>
            <person name="Stamatis D."/>
            <person name="Reddy T."/>
            <person name="Daum C."/>
            <person name="Shapiro N."/>
            <person name="Ivanova N."/>
            <person name="Kyrpides N."/>
            <person name="Woyke T."/>
        </authorList>
    </citation>
    <scope>NUCLEOTIDE SEQUENCE</scope>
    <source>
        <strain evidence="4">CGMCC 1.10685</strain>
    </source>
</reference>
<evidence type="ECO:0000256" key="1">
    <source>
        <dbReference type="SAM" id="Phobius"/>
    </source>
</evidence>
<dbReference type="AlphaFoldDB" id="A0A562PP01"/>
<evidence type="ECO:0000313" key="6">
    <source>
        <dbReference type="Proteomes" id="UP000437862"/>
    </source>
</evidence>
<keyword evidence="1" id="KW-0812">Transmembrane</keyword>